<accession>M9RW30</accession>
<protein>
    <submittedName>
        <fullName evidence="2">Uncharacterized protein</fullName>
    </submittedName>
</protein>
<feature type="region of interest" description="Disordered" evidence="1">
    <location>
        <begin position="30"/>
        <end position="56"/>
    </location>
</feature>
<gene>
    <name evidence="2" type="ORF">OA238_118p0220</name>
</gene>
<keyword evidence="2" id="KW-0614">Plasmid</keyword>
<name>M9RW30_9RHOB</name>
<dbReference type="KEGG" id="oar:OA238_118p0220"/>
<organism evidence="2 3">
    <name type="scientific">Octadecabacter arcticus 238</name>
    <dbReference type="NCBI Taxonomy" id="391616"/>
    <lineage>
        <taxon>Bacteria</taxon>
        <taxon>Pseudomonadati</taxon>
        <taxon>Pseudomonadota</taxon>
        <taxon>Alphaproteobacteria</taxon>
        <taxon>Rhodobacterales</taxon>
        <taxon>Roseobacteraceae</taxon>
        <taxon>Octadecabacter</taxon>
    </lineage>
</organism>
<geneLocation type="plasmid" evidence="2 3">
    <name>pOA238_118</name>
</geneLocation>
<reference evidence="2 3" key="1">
    <citation type="journal article" date="2013" name="PLoS ONE">
        <title>Poles Apart: Arctic and Antarctic Octadecabacter strains Share High Genome Plasticity and a New Type of Xanthorhodopsin.</title>
        <authorList>
            <person name="Vollmers J."/>
            <person name="Voget S."/>
            <person name="Dietrich S."/>
            <person name="Gollnow K."/>
            <person name="Smits M."/>
            <person name="Meyer K."/>
            <person name="Brinkhoff T."/>
            <person name="Simon M."/>
            <person name="Daniel R."/>
        </authorList>
    </citation>
    <scope>NUCLEOTIDE SEQUENCE [LARGE SCALE GENOMIC DNA]</scope>
    <source>
        <strain evidence="2 3">238</strain>
        <plasmid evidence="3">Plasmid pOA238_118</plasmid>
    </source>
</reference>
<evidence type="ECO:0000256" key="1">
    <source>
        <dbReference type="SAM" id="MobiDB-lite"/>
    </source>
</evidence>
<dbReference type="AlphaFoldDB" id="M9RW30"/>
<evidence type="ECO:0000313" key="3">
    <source>
        <dbReference type="Proteomes" id="UP000004688"/>
    </source>
</evidence>
<dbReference type="HOGENOM" id="CLU_2181179_0_0_5"/>
<proteinExistence type="predicted"/>
<sequence length="109" mass="12267">MVRINRNHRNITAVKNLLADMRRHEVTILKPVTSSNEHEVQSGPQAPKPTELKTTTDNSEIDGFLKALQEGTDINEAAKQFHLTEDEARVAVVSYRTARGLEEKSDPIF</sequence>
<keyword evidence="3" id="KW-1185">Reference proteome</keyword>
<dbReference type="Proteomes" id="UP000004688">
    <property type="component" value="Plasmid pOA238_118"/>
</dbReference>
<evidence type="ECO:0000313" key="2">
    <source>
        <dbReference type="EMBL" id="AGI74716.1"/>
    </source>
</evidence>
<dbReference type="EMBL" id="CP003743">
    <property type="protein sequence ID" value="AGI74716.1"/>
    <property type="molecule type" value="Genomic_DNA"/>
</dbReference>